<dbReference type="SMART" id="SM00239">
    <property type="entry name" value="C2"/>
    <property type="match status" value="1"/>
</dbReference>
<feature type="domain" description="C2" evidence="3">
    <location>
        <begin position="401"/>
        <end position="519"/>
    </location>
</feature>
<protein>
    <recommendedName>
        <fullName evidence="7">Perforin-1-like</fullName>
    </recommendedName>
</protein>
<sequence length="568" mass="63700">MLKVNSTSAVAVHLLFLLFYTRVSPQCQTATADVCQDHKDFVPGYSLAGEGFDITKLERKKAKVLDMNRWEKADGTCTLCQNPLLEGKPFQRLPLAIADWEAKVACQRNVHNSLLESGISVVQAAGSDVQNDWKVGLDVQMTPQANVQVALAGSHSKIADFSVQKSSQDKYTFVSHEISCSYYSFRTGHHWHFTEHFKRALKNLPNKYQRTTHLEYHQLIETYGTHLITHLHLGGRMKDVTAMRVCESVLDGVTADEVKDCLSLEASASIGASKAKMDATYKTCEELKKKKSFKGSFHKTYNERQMEVVGGASHTDLLFSDGQNAEAFKEWLESLKSLPDLLSYSLAPIHTLVPTGNPKRESLQKAVSEYVKERAVWRNCTHPCPPGTNRSPRDPCSCVCHSDGLTNSMCCSRKWGQGKLTVTIQHAHNLWGDYFTHTDAYVKVFYQGKESQTSTIWNNNNPVWKVHLDFGIIQVLGETSKIKVQVWDEDNRYDDDLLGSCEKTLQAGEPQSQVCYFTHGSLNFQYHLVCGNYLGGPYCLDYVPETPKYVGALLQRKGKADPVTPKAP</sequence>
<dbReference type="Pfam" id="PF01823">
    <property type="entry name" value="MACPF"/>
    <property type="match status" value="1"/>
</dbReference>
<name>A0ABQ7TAA1_PHRPL</name>
<dbReference type="PANTHER" id="PTHR46096">
    <property type="entry name" value="PERFORIN-1"/>
    <property type="match status" value="1"/>
</dbReference>
<keyword evidence="6" id="KW-1185">Reference proteome</keyword>
<evidence type="ECO:0000313" key="5">
    <source>
        <dbReference type="EMBL" id="KAH0626345.1"/>
    </source>
</evidence>
<dbReference type="Pfam" id="PF00168">
    <property type="entry name" value="C2"/>
    <property type="match status" value="1"/>
</dbReference>
<dbReference type="SUPFAM" id="SSF49562">
    <property type="entry name" value="C2 domain (Calcium/lipid-binding domain, CaLB)"/>
    <property type="match status" value="1"/>
</dbReference>
<dbReference type="PROSITE" id="PS50004">
    <property type="entry name" value="C2"/>
    <property type="match status" value="1"/>
</dbReference>
<evidence type="ECO:0000259" key="3">
    <source>
        <dbReference type="PROSITE" id="PS50004"/>
    </source>
</evidence>
<evidence type="ECO:0000256" key="2">
    <source>
        <dbReference type="SAM" id="SignalP"/>
    </source>
</evidence>
<dbReference type="PANTHER" id="PTHR46096:SF3">
    <property type="entry name" value="PERFORIN-1"/>
    <property type="match status" value="1"/>
</dbReference>
<reference evidence="5 6" key="1">
    <citation type="journal article" date="2022" name="Gigascience">
        <title>A chromosome-level genome assembly and annotation of the desert horned lizard, Phrynosoma platyrhinos, provides insight into chromosomal rearrangements among reptiles.</title>
        <authorList>
            <person name="Koochekian N."/>
            <person name="Ascanio A."/>
            <person name="Farleigh K."/>
            <person name="Card D.C."/>
            <person name="Schield D.R."/>
            <person name="Castoe T.A."/>
            <person name="Jezkova T."/>
        </authorList>
    </citation>
    <scope>NUCLEOTIDE SEQUENCE [LARGE SCALE GENOMIC DNA]</scope>
    <source>
        <strain evidence="5">NK-2021</strain>
    </source>
</reference>
<keyword evidence="1 2" id="KW-0732">Signal</keyword>
<dbReference type="InterPro" id="IPR052784">
    <property type="entry name" value="Perforin-1_pore-forming"/>
</dbReference>
<evidence type="ECO:0000259" key="4">
    <source>
        <dbReference type="PROSITE" id="PS51412"/>
    </source>
</evidence>
<dbReference type="SMART" id="SM00457">
    <property type="entry name" value="MACPF"/>
    <property type="match status" value="1"/>
</dbReference>
<dbReference type="PROSITE" id="PS51412">
    <property type="entry name" value="MACPF_2"/>
    <property type="match status" value="1"/>
</dbReference>
<dbReference type="InterPro" id="IPR035892">
    <property type="entry name" value="C2_domain_sf"/>
</dbReference>
<evidence type="ECO:0000313" key="6">
    <source>
        <dbReference type="Proteomes" id="UP000826234"/>
    </source>
</evidence>
<proteinExistence type="predicted"/>
<feature type="chain" id="PRO_5045278727" description="Perforin-1-like" evidence="2">
    <location>
        <begin position="26"/>
        <end position="568"/>
    </location>
</feature>
<accession>A0ABQ7TAA1</accession>
<comment type="caution">
    <text evidence="5">The sequence shown here is derived from an EMBL/GenBank/DDBJ whole genome shotgun (WGS) entry which is preliminary data.</text>
</comment>
<dbReference type="Proteomes" id="UP000826234">
    <property type="component" value="Unassembled WGS sequence"/>
</dbReference>
<feature type="domain" description="MACPF" evidence="4">
    <location>
        <begin position="31"/>
        <end position="378"/>
    </location>
</feature>
<gene>
    <name evidence="5" type="ORF">JD844_001281</name>
</gene>
<evidence type="ECO:0008006" key="7">
    <source>
        <dbReference type="Google" id="ProtNLM"/>
    </source>
</evidence>
<dbReference type="InterPro" id="IPR020864">
    <property type="entry name" value="MACPF"/>
</dbReference>
<organism evidence="5 6">
    <name type="scientific">Phrynosoma platyrhinos</name>
    <name type="common">Desert horned lizard</name>
    <dbReference type="NCBI Taxonomy" id="52577"/>
    <lineage>
        <taxon>Eukaryota</taxon>
        <taxon>Metazoa</taxon>
        <taxon>Chordata</taxon>
        <taxon>Craniata</taxon>
        <taxon>Vertebrata</taxon>
        <taxon>Euteleostomi</taxon>
        <taxon>Lepidosauria</taxon>
        <taxon>Squamata</taxon>
        <taxon>Bifurcata</taxon>
        <taxon>Unidentata</taxon>
        <taxon>Episquamata</taxon>
        <taxon>Toxicofera</taxon>
        <taxon>Iguania</taxon>
        <taxon>Phrynosomatidae</taxon>
        <taxon>Phrynosomatinae</taxon>
        <taxon>Phrynosoma</taxon>
    </lineage>
</organism>
<evidence type="ECO:0000256" key="1">
    <source>
        <dbReference type="ARBA" id="ARBA00022729"/>
    </source>
</evidence>
<dbReference type="Gene3D" id="2.60.40.150">
    <property type="entry name" value="C2 domain"/>
    <property type="match status" value="1"/>
</dbReference>
<dbReference type="InterPro" id="IPR000008">
    <property type="entry name" value="C2_dom"/>
</dbReference>
<feature type="signal peptide" evidence="2">
    <location>
        <begin position="1"/>
        <end position="25"/>
    </location>
</feature>
<dbReference type="EMBL" id="JAIPUX010000521">
    <property type="protein sequence ID" value="KAH0626345.1"/>
    <property type="molecule type" value="Genomic_DNA"/>
</dbReference>